<dbReference type="AlphaFoldDB" id="A0A4Y2WAC2"/>
<evidence type="ECO:0000313" key="2">
    <source>
        <dbReference type="EMBL" id="GBO33406.1"/>
    </source>
</evidence>
<name>A0A4Y2WAC2_ARAVE</name>
<sequence length="206" mass="23479">MNPFAERPIKAILKGIHAPTPQEYIKQEHNSRILKSNPCIQYSKSTSRDPHKPPKSSTSPTSAISKSLLNLHSEGTLLQMSRFHHTAKNCHHNPRCIKCGKTHSTRDCKNTGRTAAWKGCPAFPKFNSRQVNFSYANITKRNIPQHARNHTQPTETAQDPFNLPSLNEAKELLHTLQEIKKILQEFSKIIKPTKQLIQSQIKIFIF</sequence>
<evidence type="ECO:0000256" key="1">
    <source>
        <dbReference type="SAM" id="MobiDB-lite"/>
    </source>
</evidence>
<dbReference type="Proteomes" id="UP000499080">
    <property type="component" value="Unassembled WGS sequence"/>
</dbReference>
<proteinExistence type="predicted"/>
<gene>
    <name evidence="2" type="ORF">AVEN_119486_1</name>
</gene>
<protein>
    <recommendedName>
        <fullName evidence="4">Pre-C2HC domain-containing protein</fullName>
    </recommendedName>
</protein>
<reference evidence="2 3" key="1">
    <citation type="journal article" date="2019" name="Sci. Rep.">
        <title>Orb-weaving spider Araneus ventricosus genome elucidates the spidroin gene catalogue.</title>
        <authorList>
            <person name="Kono N."/>
            <person name="Nakamura H."/>
            <person name="Ohtoshi R."/>
            <person name="Moran D.A.P."/>
            <person name="Shinohara A."/>
            <person name="Yoshida Y."/>
            <person name="Fujiwara M."/>
            <person name="Mori M."/>
            <person name="Tomita M."/>
            <person name="Arakawa K."/>
        </authorList>
    </citation>
    <scope>NUCLEOTIDE SEQUENCE [LARGE SCALE GENOMIC DNA]</scope>
</reference>
<evidence type="ECO:0008006" key="4">
    <source>
        <dbReference type="Google" id="ProtNLM"/>
    </source>
</evidence>
<dbReference type="EMBL" id="BGPR01056962">
    <property type="protein sequence ID" value="GBO33406.1"/>
    <property type="molecule type" value="Genomic_DNA"/>
</dbReference>
<accession>A0A4Y2WAC2</accession>
<comment type="caution">
    <text evidence="2">The sequence shown here is derived from an EMBL/GenBank/DDBJ whole genome shotgun (WGS) entry which is preliminary data.</text>
</comment>
<keyword evidence="3" id="KW-1185">Reference proteome</keyword>
<dbReference type="OrthoDB" id="8123886at2759"/>
<organism evidence="2 3">
    <name type="scientific">Araneus ventricosus</name>
    <name type="common">Orbweaver spider</name>
    <name type="synonym">Epeira ventricosa</name>
    <dbReference type="NCBI Taxonomy" id="182803"/>
    <lineage>
        <taxon>Eukaryota</taxon>
        <taxon>Metazoa</taxon>
        <taxon>Ecdysozoa</taxon>
        <taxon>Arthropoda</taxon>
        <taxon>Chelicerata</taxon>
        <taxon>Arachnida</taxon>
        <taxon>Araneae</taxon>
        <taxon>Araneomorphae</taxon>
        <taxon>Entelegynae</taxon>
        <taxon>Araneoidea</taxon>
        <taxon>Araneidae</taxon>
        <taxon>Araneus</taxon>
    </lineage>
</organism>
<feature type="region of interest" description="Disordered" evidence="1">
    <location>
        <begin position="41"/>
        <end position="63"/>
    </location>
</feature>
<evidence type="ECO:0000313" key="3">
    <source>
        <dbReference type="Proteomes" id="UP000499080"/>
    </source>
</evidence>